<proteinExistence type="predicted"/>
<accession>A0ABT1P570</accession>
<feature type="compositionally biased region" description="Polar residues" evidence="7">
    <location>
        <begin position="692"/>
        <end position="712"/>
    </location>
</feature>
<keyword evidence="5" id="KW-0418">Kinase</keyword>
<feature type="compositionally biased region" description="Basic and acidic residues" evidence="7">
    <location>
        <begin position="716"/>
        <end position="725"/>
    </location>
</feature>
<keyword evidence="3" id="KW-0597">Phosphoprotein</keyword>
<dbReference type="InterPro" id="IPR036890">
    <property type="entry name" value="HATPase_C_sf"/>
</dbReference>
<dbReference type="Gene3D" id="3.30.565.10">
    <property type="entry name" value="Histidine kinase-like ATPase, C-terminal domain"/>
    <property type="match status" value="1"/>
</dbReference>
<dbReference type="Gene3D" id="6.10.340.10">
    <property type="match status" value="1"/>
</dbReference>
<dbReference type="InterPro" id="IPR050980">
    <property type="entry name" value="2C_sensor_his_kinase"/>
</dbReference>
<keyword evidence="4" id="KW-0808">Transferase</keyword>
<dbReference type="InterPro" id="IPR003594">
    <property type="entry name" value="HATPase_dom"/>
</dbReference>
<dbReference type="Proteomes" id="UP001206206">
    <property type="component" value="Unassembled WGS sequence"/>
</dbReference>
<dbReference type="SMART" id="SM00387">
    <property type="entry name" value="HATPase_c"/>
    <property type="match status" value="1"/>
</dbReference>
<feature type="domain" description="Histidine kinase/HSP90-like ATPase" evidence="8">
    <location>
        <begin position="519"/>
        <end position="631"/>
    </location>
</feature>
<feature type="compositionally biased region" description="Low complexity" evidence="7">
    <location>
        <begin position="779"/>
        <end position="791"/>
    </location>
</feature>
<feature type="region of interest" description="Disordered" evidence="7">
    <location>
        <begin position="262"/>
        <end position="281"/>
    </location>
</feature>
<evidence type="ECO:0000313" key="10">
    <source>
        <dbReference type="Proteomes" id="UP001206206"/>
    </source>
</evidence>
<evidence type="ECO:0000256" key="7">
    <source>
        <dbReference type="SAM" id="MobiDB-lite"/>
    </source>
</evidence>
<dbReference type="Pfam" id="PF08376">
    <property type="entry name" value="NIT"/>
    <property type="match status" value="1"/>
</dbReference>
<dbReference type="EMBL" id="JANFNH010000001">
    <property type="protein sequence ID" value="MCQ4040509.1"/>
    <property type="molecule type" value="Genomic_DNA"/>
</dbReference>
<comment type="caution">
    <text evidence="9">The sequence shown here is derived from an EMBL/GenBank/DDBJ whole genome shotgun (WGS) entry which is preliminary data.</text>
</comment>
<feature type="compositionally biased region" description="Basic and acidic residues" evidence="7">
    <location>
        <begin position="640"/>
        <end position="655"/>
    </location>
</feature>
<evidence type="ECO:0000256" key="3">
    <source>
        <dbReference type="ARBA" id="ARBA00022553"/>
    </source>
</evidence>
<evidence type="ECO:0000313" key="9">
    <source>
        <dbReference type="EMBL" id="MCQ4040509.1"/>
    </source>
</evidence>
<keyword evidence="6" id="KW-0902">Two-component regulatory system</keyword>
<evidence type="ECO:0000256" key="2">
    <source>
        <dbReference type="ARBA" id="ARBA00012438"/>
    </source>
</evidence>
<dbReference type="Pfam" id="PF02518">
    <property type="entry name" value="HATPase_c"/>
    <property type="match status" value="1"/>
</dbReference>
<name>A0ABT1P570_9ACTN</name>
<gene>
    <name evidence="9" type="ORF">NON19_00360</name>
</gene>
<dbReference type="EC" id="2.7.13.3" evidence="2"/>
<protein>
    <recommendedName>
        <fullName evidence="2">histidine kinase</fullName>
        <ecNumber evidence="2">2.7.13.3</ecNumber>
    </recommendedName>
</protein>
<dbReference type="RefSeq" id="WP_255924460.1">
    <property type="nucleotide sequence ID" value="NZ_JANFNH010000001.1"/>
</dbReference>
<sequence>MKWRNWRLPVKVGAVLVVPALLAVALGVVQIQRQVESANSYARTQRLVDLRDGLMPLIGALQMERTMSVERLRGGAPIDPAMLRMQADRVDTAQAAVANTVRRATLLQGASANRYQEALGLLGGLTTLRQQVASGRISAWTAVGDYGAIIKGVLDLDQALVSQFGDPRLSGPATALYDLEMVQEQIHLEHAIVLAARGRNGTPGTALIRPLQQADIRLQDKLGDFKAVATAAERLDYQRTVTGPAVSQRARVINALLSQESSDGQRGGITPSTIPAASWDQESETTGRLVGKVELDLADRLRTTSAALQDRTSNSAGAESVLLFAALLLAVSVGFVIGRNLLRSLAVLKASAIDVADHRLPAVVASIREGRAPTTAIGAVPVHTTEEFGQLARAFDAVHDQAVRLAAEQATLRSDLRNTLVNLSRRSQSLVDRLLRLMEEMERHEEDPDQLANLFKVDHLATRMRRNNENLMVLCGSTLVRPSDRSVALSDLLRAAVSEIEHYPRVVVRPTPSVEIAGYAAADLVRLIAELLDNATEFSPPHARVTVTSTRDPDGSVRIDIHDRGIGMTKAELAKANQRVADAGSESAPESRQMGLFVVGRLANRHNITVELTEARDAPGLWAGVVVPLELVHAARPVHDGRTDSLSDSGSRDAARPGGASSARTFVDFHAPGLESTRRPTTEAALGHPFPVNNNPPRKQPSGSPANRSGETTAPVDDRAKKVPKEPAAAQPPEPAQQEPPRSAWFAPASSGTAPAGFPAQDTGRSPAPAEGKPERGNAPAAKADDTAASAFQPPDGQRSPAGSPTAPAPLPRRLDQRRAKPAAPGRPVGAEPSDAREKDDQTPAGLPRRVPRARPTADRADPSGAVQKGSPNLDADRAHTFLSSYQSAIRRARPDET</sequence>
<evidence type="ECO:0000256" key="5">
    <source>
        <dbReference type="ARBA" id="ARBA00022777"/>
    </source>
</evidence>
<dbReference type="InterPro" id="IPR013587">
    <property type="entry name" value="Nitrate/nitrite_sensing"/>
</dbReference>
<feature type="region of interest" description="Disordered" evidence="7">
    <location>
        <begin position="640"/>
        <end position="898"/>
    </location>
</feature>
<dbReference type="SUPFAM" id="SSF55874">
    <property type="entry name" value="ATPase domain of HSP90 chaperone/DNA topoisomerase II/histidine kinase"/>
    <property type="match status" value="1"/>
</dbReference>
<evidence type="ECO:0000256" key="1">
    <source>
        <dbReference type="ARBA" id="ARBA00000085"/>
    </source>
</evidence>
<evidence type="ECO:0000259" key="8">
    <source>
        <dbReference type="SMART" id="SM00387"/>
    </source>
</evidence>
<dbReference type="PANTHER" id="PTHR44936:SF9">
    <property type="entry name" value="SENSOR PROTEIN CREC"/>
    <property type="match status" value="1"/>
</dbReference>
<organism evidence="9 10">
    <name type="scientific">Streptantibioticus rubrisoli</name>
    <dbReference type="NCBI Taxonomy" id="1387313"/>
    <lineage>
        <taxon>Bacteria</taxon>
        <taxon>Bacillati</taxon>
        <taxon>Actinomycetota</taxon>
        <taxon>Actinomycetes</taxon>
        <taxon>Kitasatosporales</taxon>
        <taxon>Streptomycetaceae</taxon>
        <taxon>Streptantibioticus</taxon>
    </lineage>
</organism>
<feature type="compositionally biased region" description="Polar residues" evidence="7">
    <location>
        <begin position="262"/>
        <end position="275"/>
    </location>
</feature>
<dbReference type="PANTHER" id="PTHR44936">
    <property type="entry name" value="SENSOR PROTEIN CREC"/>
    <property type="match status" value="1"/>
</dbReference>
<reference evidence="9 10" key="1">
    <citation type="submission" date="2022-06" db="EMBL/GenBank/DDBJ databases">
        <title>Draft genome sequence of type strain Streptomyces rubrisoli DSM 42083.</title>
        <authorList>
            <person name="Duangmal K."/>
            <person name="Klaysubun C."/>
        </authorList>
    </citation>
    <scope>NUCLEOTIDE SEQUENCE [LARGE SCALE GENOMIC DNA]</scope>
    <source>
        <strain evidence="9 10">DSM 42083</strain>
    </source>
</reference>
<evidence type="ECO:0000256" key="4">
    <source>
        <dbReference type="ARBA" id="ARBA00022679"/>
    </source>
</evidence>
<comment type="catalytic activity">
    <reaction evidence="1">
        <text>ATP + protein L-histidine = ADP + protein N-phospho-L-histidine.</text>
        <dbReference type="EC" id="2.7.13.3"/>
    </reaction>
</comment>
<keyword evidence="10" id="KW-1185">Reference proteome</keyword>
<evidence type="ECO:0000256" key="6">
    <source>
        <dbReference type="ARBA" id="ARBA00023012"/>
    </source>
</evidence>